<feature type="non-terminal residue" evidence="6">
    <location>
        <position position="3083"/>
    </location>
</feature>
<dbReference type="PANTHER" id="PTHR13950:SF9">
    <property type="entry name" value="RABCONNECTIN-3A"/>
    <property type="match status" value="1"/>
</dbReference>
<sequence length="3083" mass="343265">MSAHQVITGALNQGEHVFSVCSVDGISFTVCAVGANIVILGANFERVQVIPGIGKDDCHIVSSVSTCQDTGKIAATYGNVIRIFEPSHHKTEKPRNLLDYKWFETHSLRVKGPVSSVIWNYEGQRLLVAIRNELLLYQQRCNLQNHASEAPVTFTIQEDQHVAADDWQKLWSRALKAPPKFIRYSPDGFFFATCGDEESIVKIWYEILDEATNTVSFSFYPLYHPNPITGFEWRRVGRYMPRKCVSNVLITWCSDNTSRIWKETPSTESLMFELNNETENVAPHANEKKGHGKFKHNVKRARNKILRKFHHIREKNDAATKAESQISRISSVSDFSQQAQTSQPGHIQFHLCASINAETDCLLVPTMEGVNTLRKTFAVHWMNNKEIVYSQGAEKFFAEMLFADFRDMKSTSPVPPSQELSEVTNTPDLLSPEFGQNFSSKPPSVHHEESDSMTGSQTKDRLDANLERMLRQWAKSNDILFAVHPVDGSLLTWTIEWLDDPRRQPSVSFSSRFPGTFPITDAASLRTTLHTFNPYTPVYFDVLHKCHNDAEANAHLLERYQSHSIYMLTNHSNGTLNLWQLTMDENSQYTTVLNIMHISRMCGHRFQINEILPHPVLPLVITTSHFTATEHIGENERKDSLSEAILWKISSVGPLCRSGGVSELAKVAAHSAFSFQHIAWVPAILPSSTLGTVCNSPSSCFIATNGTDLVLYQAVVDARSLLAEIYNAKKTKEDDDEKAKSTSMLLPNGTAPDTNMSDAFKIVSTQSAAKPGCVIEIGKLQKALPTGKILFFHVYNERLVIEDNDRDVDEPLANISLINDRTRAPSFSDRYFIVVVVKEASVDRLLMFALNLASQQATPIPILDSENLPDNKGFLRPASPVPPSVASLHTEFTKICDQPIVLANETRIIAAVPAAGHLSSSSLYPACKAPYVLMTACDDDMIRFWKCTQPDPTKGIHEFRWKEWRMISDSSPSLLEIDGPVYALAAAHSGRLACAYDSRTSSYGAHDRPTKIDIGIFECESSGGVEWMREDLITIDHIDFPQVRPPNVDDYSSTARGMREQAAQGWAAMHPALIASGSLSSRASLTRPRSGLFEMLHASASRTGLNQHHLHHGPHEEHLLDGLLAQSTASHVHVPQYDTIKRVLSTSTLKAQETFDNLPISDMIRIDWVSTEDGGHILTVAVASKIYLYTQVSQDQAQKNVVAMRDTEVSIRRPSLRKSSSLAAPEHMQNKLTRWVCTRIFDLNSADGLPPLPTSLQWARDGILIVGMQTEMRCYNQWNLKPKQAPKAVAPLPVNAKRKGTGTSTLGISPSHSMLDQLGKKTKDHDRMRTKLLIEAAKHSHTAAPIPDLEPSEEQNLVEAFSGFGLFEFARNASPILPQYHPKQLLVLLNAGRTRRVKAILLHVLNNAKPTNHWQELHQSGGCLQSIMTAALGLSMDEAADYDEIDDISPLPLYALLAADDLDDNDDVKEKAEGLHEELFTDEVEENLDDLLNQDDHEGRERLSSTGSEMGSQRDGPPPAIIFSTKHNRALTELLTHTHLPGLSSVDQMHLLAIADTLSHFNPDAIDKLTQANASMKPAVQSVLGEHAEAGGYAAAAGGIDTVDECGLRFLMSMKQHEYLLLCLPMKQKQQLRVRGLSSAHVIWAQHSETETELLNAIPCLQKSNPTWEELKGLGIAWWLKNTASLKVCVEKLAAAAYKQNQDPMDAALYWLAMRKKNMLTILFKNARDTRMSGFFMSDFSDPFHRKTAEKNAFVLMSKQRFMQAAALFLLAERLVDALKVLIDKLHDIQLAMIVLRLYEQDPDKQQAHLKEILCKEILGQTVEEFEEARGDVDEDTVLSRDASKDPFIRSMAYWLLRDYAKAAHTLVEEASSDRLDSNSDGRHEQFTLSNIFNFYTYLRLHPLVVRQKLTDAGSQIGSTEKFLAVARQMELMLTPAERRLFFRTSAEHMAHGCPMLALDVLSRLPKHIHISMPGNESIRAILNSEGASASGASEKQPAETVANVDWSQPANVVAKDELELDWGDDDDDEEDEETAVVAPAAEPTPTVVEDKVTNGPVVVLPEGPLDIIAQQLRFIASLRILTEELSTLAGGFVVDGGQLRFQLFAWLEKEVEVLKTLCDYQTAEAGIEIDGIDETYDSSSRSHSPLPMHEALKNDRTEYNNRLQLGIRRRKWLGSNQKLLRSFTSFCQLQMAQNHRLTSALMELLLLLLEIQADNGPCKINDSNAFPLLVSTVSPQRMFVASPLAFIETQCHDLLSSISNLSDVPQLKESSLSKYSKLYGISLGLSSCLYQSLSDADYANSHILRQYSGATSGILTRRTRHLSVSDDVRVSTSPARWPGVDTLVALLGRERDDEAPNLRLLLVECFISIIMSLFTYSMASYDARWLYRLSSHSIGPKEFAAIFGGGGEKRMKAVPPARPPRPSRPSSGSVSSDTATAEQTSLDSNTLRAKLHAKVFGADAQGTSNRPAVTPIIEHTLLKWVPPNRNIVQLLSEKSANEMGVDYDSDTDSEADAHDDEDRDDEGFCTAADPDSYSWAIIRLAVVEQMIARLKQFLVLSGFDPTEIASVAPRIASTLQVLCNWSVELSQELRMRADVTPEMILPDPQLVGSENDTSLAKYRSILEAESNTPFESEDQRVLPVKRLWSYLVRQENLVGIFIRHIFKKDDAHSQKDRNDATMQETESLQVQQAHPYKIIHKENEPIVAFAVNRDKPGWLVVSTGRELQEMDISKLLDDASAPVSWLNSRTELDVEFSNIRKDTLKDNDDYQLFNSGNTRGSAPNMTLSPFIIDRSRLGLRKLFKRTISGIRRMDGHPGAPFYLTGASDGSIRMWEWGVGQPVYTARVAGQHAKVAKIHFSSNGSKFAAVDGDGMLCLWQTGQTAEQKKPFFNVKAHSKSAADVRFLGQSSSQLLTAGAGAGDLNLCLWDTLMPTSKACVQNWSCHPEGATCAIYLPASYSIISGGRNGEIAVWDIRAHSQRSSQKLFDSNQAVKTIISDPNNDILVVGSSDGDIKLLNTDYSPQVLQHFAGEHVAKTGFSFRQVGANSVQGVQQLYMDSSMRLFSCGADNSLKIRSLTFPRNYHQY</sequence>
<feature type="compositionally biased region" description="Polar residues" evidence="4">
    <location>
        <begin position="431"/>
        <end position="442"/>
    </location>
</feature>
<dbReference type="PROSITE" id="PS50082">
    <property type="entry name" value="WD_REPEATS_2"/>
    <property type="match status" value="1"/>
</dbReference>
<feature type="compositionally biased region" description="Polar residues" evidence="4">
    <location>
        <begin position="2434"/>
        <end position="2444"/>
    </location>
</feature>
<evidence type="ECO:0000313" key="6">
    <source>
        <dbReference type="EMBL" id="CAJ0582912.1"/>
    </source>
</evidence>
<evidence type="ECO:0000256" key="1">
    <source>
        <dbReference type="ARBA" id="ARBA00022574"/>
    </source>
</evidence>
<dbReference type="SMART" id="SM00320">
    <property type="entry name" value="WD40"/>
    <property type="match status" value="10"/>
</dbReference>
<feature type="domain" description="RAVE complex protein Rav1 C-terminal" evidence="5">
    <location>
        <begin position="1601"/>
        <end position="1825"/>
    </location>
</feature>
<dbReference type="PROSITE" id="PS00678">
    <property type="entry name" value="WD_REPEATS_1"/>
    <property type="match status" value="1"/>
</dbReference>
<dbReference type="SUPFAM" id="SSF50978">
    <property type="entry name" value="WD40 repeat-like"/>
    <property type="match status" value="2"/>
</dbReference>
<feature type="compositionally biased region" description="Acidic residues" evidence="4">
    <location>
        <begin position="2502"/>
        <end position="2524"/>
    </location>
</feature>
<evidence type="ECO:0000313" key="7">
    <source>
        <dbReference type="Proteomes" id="UP001177023"/>
    </source>
</evidence>
<evidence type="ECO:0000256" key="4">
    <source>
        <dbReference type="SAM" id="MobiDB-lite"/>
    </source>
</evidence>
<feature type="repeat" description="WD" evidence="3">
    <location>
        <begin position="2939"/>
        <end position="2980"/>
    </location>
</feature>
<keyword evidence="7" id="KW-1185">Reference proteome</keyword>
<keyword evidence="2" id="KW-0677">Repeat</keyword>
<feature type="region of interest" description="Disordered" evidence="4">
    <location>
        <begin position="2411"/>
        <end position="2444"/>
    </location>
</feature>
<dbReference type="EMBL" id="CATQJA010002665">
    <property type="protein sequence ID" value="CAJ0582912.1"/>
    <property type="molecule type" value="Genomic_DNA"/>
</dbReference>
<feature type="region of interest" description="Disordered" evidence="4">
    <location>
        <begin position="2501"/>
        <end position="2526"/>
    </location>
</feature>
<dbReference type="Pfam" id="PF12234">
    <property type="entry name" value="Rav1p_C"/>
    <property type="match status" value="1"/>
</dbReference>
<evidence type="ECO:0000259" key="5">
    <source>
        <dbReference type="Pfam" id="PF12234"/>
    </source>
</evidence>
<evidence type="ECO:0000256" key="3">
    <source>
        <dbReference type="PROSITE-ProRule" id="PRU00221"/>
    </source>
</evidence>
<protein>
    <recommendedName>
        <fullName evidence="5">RAVE complex protein Rav1 C-terminal domain-containing protein</fullName>
    </recommendedName>
</protein>
<dbReference type="Proteomes" id="UP001177023">
    <property type="component" value="Unassembled WGS sequence"/>
</dbReference>
<organism evidence="6 7">
    <name type="scientific">Mesorhabditis spiculigera</name>
    <dbReference type="NCBI Taxonomy" id="96644"/>
    <lineage>
        <taxon>Eukaryota</taxon>
        <taxon>Metazoa</taxon>
        <taxon>Ecdysozoa</taxon>
        <taxon>Nematoda</taxon>
        <taxon>Chromadorea</taxon>
        <taxon>Rhabditida</taxon>
        <taxon>Rhabditina</taxon>
        <taxon>Rhabditomorpha</taxon>
        <taxon>Rhabditoidea</taxon>
        <taxon>Rhabditidae</taxon>
        <taxon>Mesorhabditinae</taxon>
        <taxon>Mesorhabditis</taxon>
    </lineage>
</organism>
<dbReference type="InterPro" id="IPR022033">
    <property type="entry name" value="Rav1p_C"/>
</dbReference>
<dbReference type="GO" id="GO:0007035">
    <property type="term" value="P:vacuolar acidification"/>
    <property type="evidence" value="ECO:0007669"/>
    <property type="project" value="TreeGrafter"/>
</dbReference>
<dbReference type="Gene3D" id="2.130.10.10">
    <property type="entry name" value="YVTN repeat-like/Quinoprotein amine dehydrogenase"/>
    <property type="match status" value="3"/>
</dbReference>
<dbReference type="InterPro" id="IPR052208">
    <property type="entry name" value="DmX-like/RAVE_component"/>
</dbReference>
<proteinExistence type="predicted"/>
<dbReference type="PANTHER" id="PTHR13950">
    <property type="entry name" value="RABCONNECTIN-RELATED"/>
    <property type="match status" value="1"/>
</dbReference>
<gene>
    <name evidence="6" type="ORF">MSPICULIGERA_LOCUS21042</name>
</gene>
<feature type="region of interest" description="Disordered" evidence="4">
    <location>
        <begin position="1492"/>
        <end position="1518"/>
    </location>
</feature>
<reference evidence="6" key="1">
    <citation type="submission" date="2023-06" db="EMBL/GenBank/DDBJ databases">
        <authorList>
            <person name="Delattre M."/>
        </authorList>
    </citation>
    <scope>NUCLEOTIDE SEQUENCE</scope>
    <source>
        <strain evidence="6">AF72</strain>
    </source>
</reference>
<feature type="region of interest" description="Disordered" evidence="4">
    <location>
        <begin position="431"/>
        <end position="458"/>
    </location>
</feature>
<feature type="compositionally biased region" description="Polar residues" evidence="4">
    <location>
        <begin position="1301"/>
        <end position="1314"/>
    </location>
</feature>
<keyword evidence="1 3" id="KW-0853">WD repeat</keyword>
<dbReference type="InterPro" id="IPR001680">
    <property type="entry name" value="WD40_rpt"/>
</dbReference>
<dbReference type="InterPro" id="IPR036322">
    <property type="entry name" value="WD40_repeat_dom_sf"/>
</dbReference>
<dbReference type="InterPro" id="IPR015943">
    <property type="entry name" value="WD40/YVTN_repeat-like_dom_sf"/>
</dbReference>
<evidence type="ECO:0000256" key="2">
    <source>
        <dbReference type="ARBA" id="ARBA00022737"/>
    </source>
</evidence>
<name>A0AA36D8Y2_9BILA</name>
<dbReference type="InterPro" id="IPR019775">
    <property type="entry name" value="WD40_repeat_CS"/>
</dbReference>
<accession>A0AA36D8Y2</accession>
<feature type="compositionally biased region" description="Basic and acidic residues" evidence="4">
    <location>
        <begin position="1494"/>
        <end position="1503"/>
    </location>
</feature>
<dbReference type="GO" id="GO:0043291">
    <property type="term" value="C:RAVE complex"/>
    <property type="evidence" value="ECO:0007669"/>
    <property type="project" value="TreeGrafter"/>
</dbReference>
<comment type="caution">
    <text evidence="6">The sequence shown here is derived from an EMBL/GenBank/DDBJ whole genome shotgun (WGS) entry which is preliminary data.</text>
</comment>
<feature type="region of interest" description="Disordered" evidence="4">
    <location>
        <begin position="1301"/>
        <end position="1322"/>
    </location>
</feature>